<dbReference type="InterPro" id="IPR029071">
    <property type="entry name" value="Ubiquitin-like_domsf"/>
</dbReference>
<organism evidence="3 4">
    <name type="scientific">Staurois parvus</name>
    <dbReference type="NCBI Taxonomy" id="386267"/>
    <lineage>
        <taxon>Eukaryota</taxon>
        <taxon>Metazoa</taxon>
        <taxon>Chordata</taxon>
        <taxon>Craniata</taxon>
        <taxon>Vertebrata</taxon>
        <taxon>Euteleostomi</taxon>
        <taxon>Amphibia</taxon>
        <taxon>Batrachia</taxon>
        <taxon>Anura</taxon>
        <taxon>Neobatrachia</taxon>
        <taxon>Ranoidea</taxon>
        <taxon>Ranidae</taxon>
        <taxon>Staurois</taxon>
    </lineage>
</organism>
<dbReference type="InterPro" id="IPR001012">
    <property type="entry name" value="UBX_dom"/>
</dbReference>
<dbReference type="CDD" id="cd17076">
    <property type="entry name" value="UBX_UBXN10"/>
    <property type="match status" value="1"/>
</dbReference>
<evidence type="ECO:0000313" key="4">
    <source>
        <dbReference type="Proteomes" id="UP001162483"/>
    </source>
</evidence>
<sequence length="196" mass="21906">MHVARPKSAKGRTRTTPQGFSHHVETYPCHTSPTPRPPSARAPSRIGQEGVPELLHQLPARPPSSSLSRYRVLPSIGAAESSGEHGGDHPSSSHRNVRMMDSVVPVNLQEPSEEEPRLLLAIRSHSGQRFQRHFRPTDTLFTVLAVAEEKTGVPYKDCIVESMEVPRRSFMDLSRSLQECNIPNKSVLCIQYLERD</sequence>
<keyword evidence="4" id="KW-1185">Reference proteome</keyword>
<evidence type="ECO:0000313" key="3">
    <source>
        <dbReference type="EMBL" id="CAI9556020.1"/>
    </source>
</evidence>
<feature type="compositionally biased region" description="Basic residues" evidence="1">
    <location>
        <begin position="1"/>
        <end position="13"/>
    </location>
</feature>
<evidence type="ECO:0000259" key="2">
    <source>
        <dbReference type="PROSITE" id="PS50033"/>
    </source>
</evidence>
<dbReference type="EMBL" id="CATNWA010008383">
    <property type="protein sequence ID" value="CAI9556020.1"/>
    <property type="molecule type" value="Genomic_DNA"/>
</dbReference>
<accession>A0ABN9C8I8</accession>
<gene>
    <name evidence="3" type="ORF">SPARVUS_LOCUS4495155</name>
</gene>
<proteinExistence type="predicted"/>
<name>A0ABN9C8I8_9NEOB</name>
<feature type="domain" description="UBX" evidence="2">
    <location>
        <begin position="113"/>
        <end position="190"/>
    </location>
</feature>
<comment type="caution">
    <text evidence="3">The sequence shown here is derived from an EMBL/GenBank/DDBJ whole genome shotgun (WGS) entry which is preliminary data.</text>
</comment>
<dbReference type="Gene3D" id="3.10.20.90">
    <property type="entry name" value="Phosphatidylinositol 3-kinase Catalytic Subunit, Chain A, domain 1"/>
    <property type="match status" value="1"/>
</dbReference>
<dbReference type="PROSITE" id="PS50033">
    <property type="entry name" value="UBX"/>
    <property type="match status" value="1"/>
</dbReference>
<reference evidence="3" key="1">
    <citation type="submission" date="2023-05" db="EMBL/GenBank/DDBJ databases">
        <authorList>
            <person name="Stuckert A."/>
        </authorList>
    </citation>
    <scope>NUCLEOTIDE SEQUENCE</scope>
</reference>
<dbReference type="Pfam" id="PF00789">
    <property type="entry name" value="UBX"/>
    <property type="match status" value="1"/>
</dbReference>
<feature type="region of interest" description="Disordered" evidence="1">
    <location>
        <begin position="77"/>
        <end position="97"/>
    </location>
</feature>
<feature type="region of interest" description="Disordered" evidence="1">
    <location>
        <begin position="1"/>
        <end position="51"/>
    </location>
</feature>
<dbReference type="Proteomes" id="UP001162483">
    <property type="component" value="Unassembled WGS sequence"/>
</dbReference>
<evidence type="ECO:0000256" key="1">
    <source>
        <dbReference type="SAM" id="MobiDB-lite"/>
    </source>
</evidence>
<dbReference type="SUPFAM" id="SSF54236">
    <property type="entry name" value="Ubiquitin-like"/>
    <property type="match status" value="1"/>
</dbReference>
<protein>
    <recommendedName>
        <fullName evidence="2">UBX domain-containing protein</fullName>
    </recommendedName>
</protein>
<dbReference type="SMART" id="SM00166">
    <property type="entry name" value="UBX"/>
    <property type="match status" value="1"/>
</dbReference>